<evidence type="ECO:0000313" key="2">
    <source>
        <dbReference type="EMBL" id="PIC16242.1"/>
    </source>
</evidence>
<feature type="compositionally biased region" description="Basic and acidic residues" evidence="1">
    <location>
        <begin position="15"/>
        <end position="25"/>
    </location>
</feature>
<protein>
    <submittedName>
        <fullName evidence="2">Uncharacterized protein</fullName>
    </submittedName>
</protein>
<name>A0A2G5SMT2_9PELO</name>
<evidence type="ECO:0000256" key="1">
    <source>
        <dbReference type="SAM" id="MobiDB-lite"/>
    </source>
</evidence>
<reference evidence="3" key="1">
    <citation type="submission" date="2017-10" db="EMBL/GenBank/DDBJ databases">
        <title>Rapid genome shrinkage in a self-fertile nematode reveals novel sperm competition proteins.</title>
        <authorList>
            <person name="Yin D."/>
            <person name="Schwarz E.M."/>
            <person name="Thomas C.G."/>
            <person name="Felde R.L."/>
            <person name="Korf I.F."/>
            <person name="Cutter A.D."/>
            <person name="Schartner C.M."/>
            <person name="Ralston E.J."/>
            <person name="Meyer B.J."/>
            <person name="Haag E.S."/>
        </authorList>
    </citation>
    <scope>NUCLEOTIDE SEQUENCE [LARGE SCALE GENOMIC DNA]</scope>
    <source>
        <strain evidence="3">JU1422</strain>
    </source>
</reference>
<dbReference type="Proteomes" id="UP000230233">
    <property type="component" value="Chromosome X"/>
</dbReference>
<sequence length="72" mass="8271">MRFFEYFHTRRKTQKMKEAKSRDTSEDPSEAVKSPELKDPGQPVSTQDYQAPSTRPDVVTQLEIKNPVSPGF</sequence>
<evidence type="ECO:0000313" key="3">
    <source>
        <dbReference type="Proteomes" id="UP000230233"/>
    </source>
</evidence>
<feature type="compositionally biased region" description="Polar residues" evidence="1">
    <location>
        <begin position="43"/>
        <end position="53"/>
    </location>
</feature>
<dbReference type="EMBL" id="PDUG01000006">
    <property type="protein sequence ID" value="PIC16242.1"/>
    <property type="molecule type" value="Genomic_DNA"/>
</dbReference>
<comment type="caution">
    <text evidence="2">The sequence shown here is derived from an EMBL/GenBank/DDBJ whole genome shotgun (WGS) entry which is preliminary data.</text>
</comment>
<proteinExistence type="predicted"/>
<organism evidence="2 3">
    <name type="scientific">Caenorhabditis nigoni</name>
    <dbReference type="NCBI Taxonomy" id="1611254"/>
    <lineage>
        <taxon>Eukaryota</taxon>
        <taxon>Metazoa</taxon>
        <taxon>Ecdysozoa</taxon>
        <taxon>Nematoda</taxon>
        <taxon>Chromadorea</taxon>
        <taxon>Rhabditida</taxon>
        <taxon>Rhabditina</taxon>
        <taxon>Rhabditomorpha</taxon>
        <taxon>Rhabditoidea</taxon>
        <taxon>Rhabditidae</taxon>
        <taxon>Peloderinae</taxon>
        <taxon>Caenorhabditis</taxon>
    </lineage>
</organism>
<keyword evidence="3" id="KW-1185">Reference proteome</keyword>
<gene>
    <name evidence="2" type="primary">Cnig_chr_X.g22909</name>
    <name evidence="2" type="ORF">B9Z55_022909</name>
</gene>
<accession>A0A2G5SMT2</accession>
<dbReference type="AlphaFoldDB" id="A0A2G5SMT2"/>
<feature type="region of interest" description="Disordered" evidence="1">
    <location>
        <begin position="1"/>
        <end position="72"/>
    </location>
</feature>